<dbReference type="RefSeq" id="WP_055429833.1">
    <property type="nucleotide sequence ID" value="NZ_CP015105.1"/>
</dbReference>
<evidence type="ECO:0008006" key="8">
    <source>
        <dbReference type="Google" id="ProtNLM"/>
    </source>
</evidence>
<dbReference type="AlphaFoldDB" id="A0A0Q2RDC9"/>
<accession>A0A0Q2RDC9</accession>
<sequence>MDWKRFLALTLVLLFLGMALSSASATASFVNATVNSTATLPGDLSLGKPGDEVQPQVAPVLIFVGMILLDLLLSWALERYVSPEAAMVYDAVSLLIPDPGDGLKLGIKVLAKHGDEITKYSIVIVKKDWWRTKVVKTITDVSASSARWVKSALGEKYIKEIAEKYVVKKGKNFDDVVRILQRLRNQGISERALKELVEEGADLNKILRDISRVRDKTINVGRYKVVIQKGNENKGIIHAYLRHVIGWRSRKTYTSMFPSTFTAGDIARIAEDAAKAHPEEFSKVGYDGKVRIKYYVKGIGEVLVVYYKSGDGFYFLTMFPVR</sequence>
<evidence type="ECO:0000313" key="7">
    <source>
        <dbReference type="Proteomes" id="UP000250136"/>
    </source>
</evidence>
<evidence type="ECO:0000313" key="3">
    <source>
        <dbReference type="EMBL" id="KQH81950.1"/>
    </source>
</evidence>
<gene>
    <name evidence="2" type="ORF">A3L14_02135</name>
    <name evidence="3" type="ORF">AMR53_08400</name>
    <name evidence="4" type="ORF">SAMN05216170_1853</name>
</gene>
<reference evidence="4 6" key="3">
    <citation type="submission" date="2016-10" db="EMBL/GenBank/DDBJ databases">
        <authorList>
            <person name="de Groot N.N."/>
        </authorList>
    </citation>
    <scope>NUCLEOTIDE SEQUENCE [LARGE SCALE GENOMIC DNA]</scope>
    <source>
        <strain evidence="4 6">OGL-20</strain>
    </source>
</reference>
<dbReference type="STRING" id="277988.SAMN05216170_1853"/>
<dbReference type="GeneID" id="33333183"/>
<dbReference type="EMBL" id="FOIW01000002">
    <property type="protein sequence ID" value="SEW14347.1"/>
    <property type="molecule type" value="Genomic_DNA"/>
</dbReference>
<dbReference type="EMBL" id="CP015105">
    <property type="protein sequence ID" value="ASJ11760.1"/>
    <property type="molecule type" value="Genomic_DNA"/>
</dbReference>
<name>A0A0Q2RDC9_9EURY</name>
<dbReference type="Proteomes" id="UP000182125">
    <property type="component" value="Unassembled WGS sequence"/>
</dbReference>
<protein>
    <recommendedName>
        <fullName evidence="8">Bacterial EndoU nuclease domain-containing protein</fullName>
    </recommendedName>
</protein>
<organism evidence="3 5">
    <name type="scientific">Thermococcus thioreducens</name>
    <dbReference type="NCBI Taxonomy" id="277988"/>
    <lineage>
        <taxon>Archaea</taxon>
        <taxon>Methanobacteriati</taxon>
        <taxon>Methanobacteriota</taxon>
        <taxon>Thermococci</taxon>
        <taxon>Thermococcales</taxon>
        <taxon>Thermococcaceae</taxon>
        <taxon>Thermococcus</taxon>
    </lineage>
</organism>
<keyword evidence="1" id="KW-1133">Transmembrane helix</keyword>
<proteinExistence type="predicted"/>
<evidence type="ECO:0000313" key="2">
    <source>
        <dbReference type="EMBL" id="ASJ11760.1"/>
    </source>
</evidence>
<dbReference type="PATRIC" id="fig|277988.4.peg.1767"/>
<evidence type="ECO:0000313" key="4">
    <source>
        <dbReference type="EMBL" id="SEW14347.1"/>
    </source>
</evidence>
<keyword evidence="1" id="KW-0812">Transmembrane</keyword>
<keyword evidence="1" id="KW-0472">Membrane</keyword>
<feature type="transmembrane region" description="Helical" evidence="1">
    <location>
        <begin position="56"/>
        <end position="77"/>
    </location>
</feature>
<reference evidence="3 5" key="1">
    <citation type="submission" date="2015-08" db="EMBL/GenBank/DDBJ databases">
        <title>Thermococcus thioreducens DSM 14981 genome sequencing.</title>
        <authorList>
            <person name="Hong S.-J."/>
            <person name="Kim M.-C."/>
            <person name="Shin J.-H."/>
        </authorList>
    </citation>
    <scope>NUCLEOTIDE SEQUENCE [LARGE SCALE GENOMIC DNA]</scope>
    <source>
        <strain evidence="3 5">DSM 14981</strain>
    </source>
</reference>
<keyword evidence="7" id="KW-1185">Reference proteome</keyword>
<dbReference type="Proteomes" id="UP000250136">
    <property type="component" value="Chromosome"/>
</dbReference>
<reference evidence="2 7" key="2">
    <citation type="submission" date="2016-04" db="EMBL/GenBank/DDBJ databases">
        <title>Complete genome sequence of Thermococcus thioreducens type strain OGL-20P.</title>
        <authorList>
            <person name="Oger P.M."/>
        </authorList>
    </citation>
    <scope>NUCLEOTIDE SEQUENCE [LARGE SCALE GENOMIC DNA]</scope>
    <source>
        <strain evidence="2 7">OGL-20P</strain>
    </source>
</reference>
<dbReference type="OrthoDB" id="100516at2157"/>
<dbReference type="Proteomes" id="UP000051862">
    <property type="component" value="Unassembled WGS sequence"/>
</dbReference>
<dbReference type="KEGG" id="ttd:A3L14_02135"/>
<evidence type="ECO:0000313" key="6">
    <source>
        <dbReference type="Proteomes" id="UP000182125"/>
    </source>
</evidence>
<evidence type="ECO:0000256" key="1">
    <source>
        <dbReference type="SAM" id="Phobius"/>
    </source>
</evidence>
<evidence type="ECO:0000313" key="5">
    <source>
        <dbReference type="Proteomes" id="UP000051862"/>
    </source>
</evidence>
<dbReference type="EMBL" id="LIXN01000014">
    <property type="protein sequence ID" value="KQH81950.1"/>
    <property type="molecule type" value="Genomic_DNA"/>
</dbReference>